<proteinExistence type="inferred from homology"/>
<evidence type="ECO:0000256" key="1">
    <source>
        <dbReference type="ARBA" id="ARBA00009670"/>
    </source>
</evidence>
<accession>A0A2M7G2V2</accession>
<evidence type="ECO:0000256" key="2">
    <source>
        <dbReference type="SAM" id="Phobius"/>
    </source>
</evidence>
<feature type="transmembrane region" description="Helical" evidence="2">
    <location>
        <begin position="588"/>
        <end position="610"/>
    </location>
</feature>
<organism evidence="4 5">
    <name type="scientific">bacterium (Candidatus Blackallbacteria) CG17_big_fil_post_rev_8_21_14_2_50_48_46</name>
    <dbReference type="NCBI Taxonomy" id="2014261"/>
    <lineage>
        <taxon>Bacteria</taxon>
        <taxon>Candidatus Blackallbacteria</taxon>
    </lineage>
</organism>
<dbReference type="GO" id="GO:0005524">
    <property type="term" value="F:ATP binding"/>
    <property type="evidence" value="ECO:0007669"/>
    <property type="project" value="InterPro"/>
</dbReference>
<dbReference type="GO" id="GO:0004672">
    <property type="term" value="F:protein kinase activity"/>
    <property type="evidence" value="ECO:0007669"/>
    <property type="project" value="InterPro"/>
</dbReference>
<protein>
    <recommendedName>
        <fullName evidence="3">Protein kinase domain-containing protein</fullName>
    </recommendedName>
</protein>
<dbReference type="Proteomes" id="UP000231019">
    <property type="component" value="Unassembled WGS sequence"/>
</dbReference>
<keyword evidence="2" id="KW-1133">Transmembrane helix</keyword>
<dbReference type="AlphaFoldDB" id="A0A2M7G2V2"/>
<gene>
    <name evidence="4" type="ORF">COW36_14375</name>
</gene>
<sequence length="617" mass="69985">MARLDSSPALGEEPLSGGQRRSEIAGILLQNGWDVLVQRLGLFEFLPGGWRRKLLVTSVLSDSDADSDKPPPLPVPQAVRQTLEQLGPTFIKLGQVLSTRADLLPEEYILELKKLQQNVPPVPWPQIEQVILEEWNSKQYLIASGDPAHEIRHARKVEDIFHSFQTTPIAAGSLGQAYKASILEADLEKEVIVKVQRPGILPVVEADIRILKDLVGLIERTRWGKNYNFMDMVNEFASVIRNELDFFQEASNTEIIGQNLRKFYKQNEVQTPHIYWEYCSLRMLAMEFIEGENIELFFANRAENLLAMQQQEETELSALDKERKHLSRIITNSFLHQIFIDGFFHADPHPGNLLLVFDPKLGHMRLVLLDFGMVGRVDPRSRTILIDFLLAIIKFDSRRATERIMEFGKAPPDINRQQFAQDLDHILRSTLGRPLREVRVGKILQDILDMTMHYHIQLPGIFITLLRVLITTEGICRQLDRDYILIQAAEPFVVQAIKNQFLQTFTVRDMARVGLELSSLLTSLPRQLDDFFINLNSGRLQVINEHRNLEGLESSLRQLGNRIAAGLLVCGLSVSSAITLAIPSGPKLLGLPLISIGMFTLSTLLGLWLLNGINRRV</sequence>
<dbReference type="PANTHER" id="PTHR10566:SF113">
    <property type="entry name" value="PROTEIN ACTIVITY OF BC1 COMPLEX KINASE 7, CHLOROPLASTIC"/>
    <property type="match status" value="1"/>
</dbReference>
<dbReference type="EMBL" id="PFFQ01000040">
    <property type="protein sequence ID" value="PIW16146.1"/>
    <property type="molecule type" value="Genomic_DNA"/>
</dbReference>
<feature type="domain" description="Protein kinase" evidence="3">
    <location>
        <begin position="163"/>
        <end position="493"/>
    </location>
</feature>
<evidence type="ECO:0000313" key="5">
    <source>
        <dbReference type="Proteomes" id="UP000231019"/>
    </source>
</evidence>
<name>A0A2M7G2V2_9BACT</name>
<keyword evidence="2" id="KW-0472">Membrane</keyword>
<dbReference type="PROSITE" id="PS50011">
    <property type="entry name" value="PROTEIN_KINASE_DOM"/>
    <property type="match status" value="1"/>
</dbReference>
<dbReference type="InterPro" id="IPR000719">
    <property type="entry name" value="Prot_kinase_dom"/>
</dbReference>
<comment type="similarity">
    <text evidence="1">Belongs to the protein kinase superfamily. ADCK protein kinase family.</text>
</comment>
<keyword evidence="2" id="KW-0812">Transmembrane</keyword>
<evidence type="ECO:0000259" key="3">
    <source>
        <dbReference type="PROSITE" id="PS50011"/>
    </source>
</evidence>
<comment type="caution">
    <text evidence="4">The sequence shown here is derived from an EMBL/GenBank/DDBJ whole genome shotgun (WGS) entry which is preliminary data.</text>
</comment>
<reference evidence="4 5" key="1">
    <citation type="submission" date="2017-09" db="EMBL/GenBank/DDBJ databases">
        <title>Depth-based differentiation of microbial function through sediment-hosted aquifers and enrichment of novel symbionts in the deep terrestrial subsurface.</title>
        <authorList>
            <person name="Probst A.J."/>
            <person name="Ladd B."/>
            <person name="Jarett J.K."/>
            <person name="Geller-Mcgrath D.E."/>
            <person name="Sieber C.M."/>
            <person name="Emerson J.B."/>
            <person name="Anantharaman K."/>
            <person name="Thomas B.C."/>
            <person name="Malmstrom R."/>
            <person name="Stieglmeier M."/>
            <person name="Klingl A."/>
            <person name="Woyke T."/>
            <person name="Ryan C.M."/>
            <person name="Banfield J.F."/>
        </authorList>
    </citation>
    <scope>NUCLEOTIDE SEQUENCE [LARGE SCALE GENOMIC DNA]</scope>
    <source>
        <strain evidence="4">CG17_big_fil_post_rev_8_21_14_2_50_48_46</strain>
    </source>
</reference>
<dbReference type="InterPro" id="IPR011009">
    <property type="entry name" value="Kinase-like_dom_sf"/>
</dbReference>
<evidence type="ECO:0000313" key="4">
    <source>
        <dbReference type="EMBL" id="PIW16146.1"/>
    </source>
</evidence>
<dbReference type="SUPFAM" id="SSF56112">
    <property type="entry name" value="Protein kinase-like (PK-like)"/>
    <property type="match status" value="1"/>
</dbReference>
<dbReference type="Pfam" id="PF03109">
    <property type="entry name" value="ABC1"/>
    <property type="match status" value="1"/>
</dbReference>
<dbReference type="InterPro" id="IPR004147">
    <property type="entry name" value="ABC1_dom"/>
</dbReference>
<dbReference type="PANTHER" id="PTHR10566">
    <property type="entry name" value="CHAPERONE-ACTIVITY OF BC1 COMPLEX CABC1 -RELATED"/>
    <property type="match status" value="1"/>
</dbReference>
<dbReference type="InterPro" id="IPR050154">
    <property type="entry name" value="UbiB_kinase"/>
</dbReference>
<dbReference type="CDD" id="cd05121">
    <property type="entry name" value="ABC1_ADCK3-like"/>
    <property type="match status" value="1"/>
</dbReference>